<dbReference type="InterPro" id="IPR021372">
    <property type="entry name" value="DUF2989"/>
</dbReference>
<reference evidence="1" key="1">
    <citation type="submission" date="2023-07" db="EMBL/GenBank/DDBJ databases">
        <title>Genome content predicts the carbon catabolic preferences of heterotrophic bacteria.</title>
        <authorList>
            <person name="Gralka M."/>
        </authorList>
    </citation>
    <scope>NUCLEOTIDE SEQUENCE</scope>
    <source>
        <strain evidence="1">G2M05</strain>
    </source>
</reference>
<organism evidence="1 2">
    <name type="scientific">Photobacterium sanguinicancri</name>
    <dbReference type="NCBI Taxonomy" id="875932"/>
    <lineage>
        <taxon>Bacteria</taxon>
        <taxon>Pseudomonadati</taxon>
        <taxon>Pseudomonadota</taxon>
        <taxon>Gammaproteobacteria</taxon>
        <taxon>Vibrionales</taxon>
        <taxon>Vibrionaceae</taxon>
        <taxon>Photobacterium</taxon>
    </lineage>
</organism>
<accession>A0AAW7Y5H8</accession>
<proteinExistence type="predicted"/>
<dbReference type="Pfam" id="PF11207">
    <property type="entry name" value="DUF2989"/>
    <property type="match status" value="1"/>
</dbReference>
<dbReference type="Proteomes" id="UP001170624">
    <property type="component" value="Unassembled WGS sequence"/>
</dbReference>
<evidence type="ECO:0000313" key="1">
    <source>
        <dbReference type="EMBL" id="MDO6542578.1"/>
    </source>
</evidence>
<gene>
    <name evidence="1" type="ORF">Q4568_08540</name>
</gene>
<protein>
    <submittedName>
        <fullName evidence="1">DUF2989 domain-containing protein</fullName>
    </submittedName>
</protein>
<evidence type="ECO:0000313" key="2">
    <source>
        <dbReference type="Proteomes" id="UP001170624"/>
    </source>
</evidence>
<sequence length="291" mass="33380">MRASPNMRANTNSKSMNSTVKIKATTFKFLTVMGCTLALSGCFERHRSTDSLCESYPEICAQLNVNDGQCRLQRASLIWKRYDVLKNPIDSEKFKELKFTHSYQMCLEYAARIEPTELKERKSNRMKALIHSYDAIDRLNAELENSIDPEIIYYRWSQGDKRAMRQFLRLEGKPALETPDLQLALATYYSGKDQSKTVSILLHALSLYTKGETVKPEIIQSLATIHHQQKNNEHAYLWSIVGAEFNMPVANKEKLASFYPMTDEKREQIEQHAKVVIKALKRGTFTASLGQ</sequence>
<comment type="caution">
    <text evidence="1">The sequence shown here is derived from an EMBL/GenBank/DDBJ whole genome shotgun (WGS) entry which is preliminary data.</text>
</comment>
<dbReference type="AlphaFoldDB" id="A0AAW7Y5H8"/>
<dbReference type="EMBL" id="JAUOPU010000006">
    <property type="protein sequence ID" value="MDO6542578.1"/>
    <property type="molecule type" value="Genomic_DNA"/>
</dbReference>
<dbReference type="RefSeq" id="WP_261857247.1">
    <property type="nucleotide sequence ID" value="NZ_AP024850.1"/>
</dbReference>
<name>A0AAW7Y5H8_9GAMM</name>